<accession>A0A9N9IAY9</accession>
<organism evidence="1 2">
    <name type="scientific">Funneliformis caledonium</name>
    <dbReference type="NCBI Taxonomy" id="1117310"/>
    <lineage>
        <taxon>Eukaryota</taxon>
        <taxon>Fungi</taxon>
        <taxon>Fungi incertae sedis</taxon>
        <taxon>Mucoromycota</taxon>
        <taxon>Glomeromycotina</taxon>
        <taxon>Glomeromycetes</taxon>
        <taxon>Glomerales</taxon>
        <taxon>Glomeraceae</taxon>
        <taxon>Funneliformis</taxon>
    </lineage>
</organism>
<evidence type="ECO:0000313" key="2">
    <source>
        <dbReference type="Proteomes" id="UP000789570"/>
    </source>
</evidence>
<gene>
    <name evidence="1" type="ORF">FCALED_LOCUS14802</name>
</gene>
<dbReference type="Proteomes" id="UP000789570">
    <property type="component" value="Unassembled WGS sequence"/>
</dbReference>
<dbReference type="EMBL" id="CAJVPQ010011620">
    <property type="protein sequence ID" value="CAG8728092.1"/>
    <property type="molecule type" value="Genomic_DNA"/>
</dbReference>
<evidence type="ECO:0000313" key="1">
    <source>
        <dbReference type="EMBL" id="CAG8728092.1"/>
    </source>
</evidence>
<proteinExistence type="predicted"/>
<sequence length="171" mass="18766">MLPRALSVAIYELLSGTTTPISQPPSNITSYETFFFDNANELEREGTPSRIPRKVTFNTSNDMRSLSPVSNPSTTFSFTTANWQPVNNCWFESNSSNRGNNTIEHQNVTTKGISQSTTSVPSSQSSNNINTSQLILTSQPVIVPVGGNNDNAYFQVIQGLAGWLQGQQTRE</sequence>
<reference evidence="1" key="1">
    <citation type="submission" date="2021-06" db="EMBL/GenBank/DDBJ databases">
        <authorList>
            <person name="Kallberg Y."/>
            <person name="Tangrot J."/>
            <person name="Rosling A."/>
        </authorList>
    </citation>
    <scope>NUCLEOTIDE SEQUENCE</scope>
    <source>
        <strain evidence="1">UK204</strain>
    </source>
</reference>
<protein>
    <submittedName>
        <fullName evidence="1">16774_t:CDS:1</fullName>
    </submittedName>
</protein>
<comment type="caution">
    <text evidence="1">The sequence shown here is derived from an EMBL/GenBank/DDBJ whole genome shotgun (WGS) entry which is preliminary data.</text>
</comment>
<name>A0A9N9IAY9_9GLOM</name>
<keyword evidence="2" id="KW-1185">Reference proteome</keyword>
<dbReference type="AlphaFoldDB" id="A0A9N9IAY9"/>